<proteinExistence type="predicted"/>
<sequence>MGIMQNQQSLYCLKGLQQAETPTTANRYAIFALLQ</sequence>
<evidence type="ECO:0000313" key="2">
    <source>
        <dbReference type="Proteomes" id="UP001054252"/>
    </source>
</evidence>
<dbReference type="Proteomes" id="UP001054252">
    <property type="component" value="Unassembled WGS sequence"/>
</dbReference>
<protein>
    <submittedName>
        <fullName evidence="1">Uncharacterized protein</fullName>
    </submittedName>
</protein>
<keyword evidence="2" id="KW-1185">Reference proteome</keyword>
<dbReference type="AlphaFoldDB" id="A0AAV5I2Y7"/>
<evidence type="ECO:0000313" key="1">
    <source>
        <dbReference type="EMBL" id="GKU92353.1"/>
    </source>
</evidence>
<name>A0AAV5I2Y7_9ROSI</name>
<dbReference type="EMBL" id="BPVZ01000006">
    <property type="protein sequence ID" value="GKU92353.1"/>
    <property type="molecule type" value="Genomic_DNA"/>
</dbReference>
<gene>
    <name evidence="1" type="ORF">SLEP1_g6091</name>
</gene>
<comment type="caution">
    <text evidence="1">The sequence shown here is derived from an EMBL/GenBank/DDBJ whole genome shotgun (WGS) entry which is preliminary data.</text>
</comment>
<organism evidence="1 2">
    <name type="scientific">Rubroshorea leprosula</name>
    <dbReference type="NCBI Taxonomy" id="152421"/>
    <lineage>
        <taxon>Eukaryota</taxon>
        <taxon>Viridiplantae</taxon>
        <taxon>Streptophyta</taxon>
        <taxon>Embryophyta</taxon>
        <taxon>Tracheophyta</taxon>
        <taxon>Spermatophyta</taxon>
        <taxon>Magnoliopsida</taxon>
        <taxon>eudicotyledons</taxon>
        <taxon>Gunneridae</taxon>
        <taxon>Pentapetalae</taxon>
        <taxon>rosids</taxon>
        <taxon>malvids</taxon>
        <taxon>Malvales</taxon>
        <taxon>Dipterocarpaceae</taxon>
        <taxon>Rubroshorea</taxon>
    </lineage>
</organism>
<reference evidence="1 2" key="1">
    <citation type="journal article" date="2021" name="Commun. Biol.">
        <title>The genome of Shorea leprosula (Dipterocarpaceae) highlights the ecological relevance of drought in aseasonal tropical rainforests.</title>
        <authorList>
            <person name="Ng K.K.S."/>
            <person name="Kobayashi M.J."/>
            <person name="Fawcett J.A."/>
            <person name="Hatakeyama M."/>
            <person name="Paape T."/>
            <person name="Ng C.H."/>
            <person name="Ang C.C."/>
            <person name="Tnah L.H."/>
            <person name="Lee C.T."/>
            <person name="Nishiyama T."/>
            <person name="Sese J."/>
            <person name="O'Brien M.J."/>
            <person name="Copetti D."/>
            <person name="Mohd Noor M.I."/>
            <person name="Ong R.C."/>
            <person name="Putra M."/>
            <person name="Sireger I.Z."/>
            <person name="Indrioko S."/>
            <person name="Kosugi Y."/>
            <person name="Izuno A."/>
            <person name="Isagi Y."/>
            <person name="Lee S.L."/>
            <person name="Shimizu K.K."/>
        </authorList>
    </citation>
    <scope>NUCLEOTIDE SEQUENCE [LARGE SCALE GENOMIC DNA]</scope>
    <source>
        <strain evidence="1">214</strain>
    </source>
</reference>
<accession>A0AAV5I2Y7</accession>